<feature type="region of interest" description="Disordered" evidence="3">
    <location>
        <begin position="50"/>
        <end position="81"/>
    </location>
</feature>
<dbReference type="InterPro" id="IPR019405">
    <property type="entry name" value="Lactonase_7-beta_prop"/>
</dbReference>
<name>A0A2Z5FYF0_9BACT</name>
<keyword evidence="4" id="KW-0732">Signal</keyword>
<sequence length="377" mass="38252">MMKAGRGILALTLGFGTFAPAMFAAAGSTVNPTVFVMTNAADRNEVVVYTRERDGGSSEANRFSTDGRGSGGTNDPLQSQGSLTLNSEHTLLFAVNAGSGTLASFRVRGKGELALVDKVPTGGSEPLAVATFKNRVYVLDGAGQGTVVGFSVDEAGRLHAITDASAFLSATSAGGSSISITPDGQFLVVTERLTNDIDTFRIFSDGTLGPINTIASPVPGVFSARFDPQGQLILSATGPAGAANASTISSFSVKSNGALTAVTESLPTFGNANCWNAVTPDGKFAYVSNAGSSTISAFSISKTGVLKPVGSTVVATQPEGTTNLDITVSGDGKYLYTLDSMVGSVSVFAINADGTLTSQGEISGLPKNVGFNGIAAL</sequence>
<feature type="signal peptide" evidence="4">
    <location>
        <begin position="1"/>
        <end position="24"/>
    </location>
</feature>
<gene>
    <name evidence="5" type="ORF">ACPOL_2522</name>
</gene>
<proteinExistence type="inferred from homology"/>
<dbReference type="KEGG" id="abas:ACPOL_2522"/>
<evidence type="ECO:0000256" key="3">
    <source>
        <dbReference type="SAM" id="MobiDB-lite"/>
    </source>
</evidence>
<dbReference type="PANTHER" id="PTHR30344">
    <property type="entry name" value="6-PHOSPHOGLUCONOLACTONASE-RELATED"/>
    <property type="match status" value="1"/>
</dbReference>
<dbReference type="GO" id="GO:0017057">
    <property type="term" value="F:6-phosphogluconolactonase activity"/>
    <property type="evidence" value="ECO:0007669"/>
    <property type="project" value="TreeGrafter"/>
</dbReference>
<dbReference type="PANTHER" id="PTHR30344:SF1">
    <property type="entry name" value="6-PHOSPHOGLUCONOLACTONASE"/>
    <property type="match status" value="1"/>
</dbReference>
<comment type="similarity">
    <text evidence="1">Belongs to the cycloisomerase 2 family.</text>
</comment>
<dbReference type="RefSeq" id="WP_236657414.1">
    <property type="nucleotide sequence ID" value="NZ_CP030840.1"/>
</dbReference>
<protein>
    <recommendedName>
        <fullName evidence="7">3-carboxymuconate cyclase</fullName>
    </recommendedName>
</protein>
<accession>A0A2Z5FYF0</accession>
<evidence type="ECO:0000313" key="5">
    <source>
        <dbReference type="EMBL" id="AXC11842.1"/>
    </source>
</evidence>
<organism evidence="5 6">
    <name type="scientific">Acidisarcina polymorpha</name>
    <dbReference type="NCBI Taxonomy" id="2211140"/>
    <lineage>
        <taxon>Bacteria</taxon>
        <taxon>Pseudomonadati</taxon>
        <taxon>Acidobacteriota</taxon>
        <taxon>Terriglobia</taxon>
        <taxon>Terriglobales</taxon>
        <taxon>Acidobacteriaceae</taxon>
        <taxon>Acidisarcina</taxon>
    </lineage>
</organism>
<dbReference type="InterPro" id="IPR011048">
    <property type="entry name" value="Haem_d1_sf"/>
</dbReference>
<keyword evidence="6" id="KW-1185">Reference proteome</keyword>
<dbReference type="InterPro" id="IPR015943">
    <property type="entry name" value="WD40/YVTN_repeat-like_dom_sf"/>
</dbReference>
<reference evidence="5 6" key="1">
    <citation type="journal article" date="2018" name="Front. Microbiol.">
        <title>Hydrolytic Capabilities as a Key to Environmental Success: Chitinolytic and Cellulolytic Acidobacteria From Acidic Sub-arctic Soils and Boreal Peatlands.</title>
        <authorList>
            <person name="Belova S.E."/>
            <person name="Ravin N.V."/>
            <person name="Pankratov T.A."/>
            <person name="Rakitin A.L."/>
            <person name="Ivanova A.A."/>
            <person name="Beletsky A.V."/>
            <person name="Mardanov A.V."/>
            <person name="Sinninghe Damste J.S."/>
            <person name="Dedysh S.N."/>
        </authorList>
    </citation>
    <scope>NUCLEOTIDE SEQUENCE [LARGE SCALE GENOMIC DNA]</scope>
    <source>
        <strain evidence="5 6">SBC82</strain>
    </source>
</reference>
<dbReference type="AlphaFoldDB" id="A0A2Z5FYF0"/>
<evidence type="ECO:0008006" key="7">
    <source>
        <dbReference type="Google" id="ProtNLM"/>
    </source>
</evidence>
<evidence type="ECO:0000313" key="6">
    <source>
        <dbReference type="Proteomes" id="UP000253606"/>
    </source>
</evidence>
<feature type="chain" id="PRO_5016322358" description="3-carboxymuconate cyclase" evidence="4">
    <location>
        <begin position="25"/>
        <end position="377"/>
    </location>
</feature>
<keyword evidence="2" id="KW-0119">Carbohydrate metabolism</keyword>
<dbReference type="InterPro" id="IPR050282">
    <property type="entry name" value="Cycloisomerase_2"/>
</dbReference>
<dbReference type="Pfam" id="PF10282">
    <property type="entry name" value="Lactonase"/>
    <property type="match status" value="2"/>
</dbReference>
<keyword evidence="2" id="KW-0313">Glucose metabolism</keyword>
<dbReference type="EMBL" id="CP030840">
    <property type="protein sequence ID" value="AXC11842.1"/>
    <property type="molecule type" value="Genomic_DNA"/>
</dbReference>
<dbReference type="Gene3D" id="2.130.10.10">
    <property type="entry name" value="YVTN repeat-like/Quinoprotein amine dehydrogenase"/>
    <property type="match status" value="3"/>
</dbReference>
<evidence type="ECO:0000256" key="2">
    <source>
        <dbReference type="ARBA" id="ARBA00022526"/>
    </source>
</evidence>
<dbReference type="GO" id="GO:0006006">
    <property type="term" value="P:glucose metabolic process"/>
    <property type="evidence" value="ECO:0007669"/>
    <property type="project" value="UniProtKB-KW"/>
</dbReference>
<evidence type="ECO:0000256" key="4">
    <source>
        <dbReference type="SAM" id="SignalP"/>
    </source>
</evidence>
<dbReference type="Proteomes" id="UP000253606">
    <property type="component" value="Chromosome"/>
</dbReference>
<dbReference type="SUPFAM" id="SSF51004">
    <property type="entry name" value="C-terminal (heme d1) domain of cytochrome cd1-nitrite reductase"/>
    <property type="match status" value="1"/>
</dbReference>
<evidence type="ECO:0000256" key="1">
    <source>
        <dbReference type="ARBA" id="ARBA00005564"/>
    </source>
</evidence>